<dbReference type="EMBL" id="UINC01019090">
    <property type="protein sequence ID" value="SVA80655.1"/>
    <property type="molecule type" value="Genomic_DNA"/>
</dbReference>
<proteinExistence type="predicted"/>
<organism evidence="2">
    <name type="scientific">marine metagenome</name>
    <dbReference type="NCBI Taxonomy" id="408172"/>
    <lineage>
        <taxon>unclassified sequences</taxon>
        <taxon>metagenomes</taxon>
        <taxon>ecological metagenomes</taxon>
    </lineage>
</organism>
<protein>
    <recommendedName>
        <fullName evidence="1">NAD-dependent epimerase/dehydratase domain-containing protein</fullName>
    </recommendedName>
</protein>
<dbReference type="PANTHER" id="PTHR48079:SF6">
    <property type="entry name" value="NAD(P)-BINDING DOMAIN-CONTAINING PROTEIN-RELATED"/>
    <property type="match status" value="1"/>
</dbReference>
<evidence type="ECO:0000313" key="2">
    <source>
        <dbReference type="EMBL" id="SVA80655.1"/>
    </source>
</evidence>
<feature type="non-terminal residue" evidence="2">
    <location>
        <position position="1"/>
    </location>
</feature>
<dbReference type="PANTHER" id="PTHR48079">
    <property type="entry name" value="PROTEIN YEEZ"/>
    <property type="match status" value="1"/>
</dbReference>
<dbReference type="SUPFAM" id="SSF51735">
    <property type="entry name" value="NAD(P)-binding Rossmann-fold domains"/>
    <property type="match status" value="1"/>
</dbReference>
<dbReference type="InterPro" id="IPR051783">
    <property type="entry name" value="NAD(P)-dependent_oxidoreduct"/>
</dbReference>
<dbReference type="Gene3D" id="3.40.50.720">
    <property type="entry name" value="NAD(P)-binding Rossmann-like Domain"/>
    <property type="match status" value="1"/>
</dbReference>
<gene>
    <name evidence="2" type="ORF">METZ01_LOCUS133509</name>
</gene>
<dbReference type="InterPro" id="IPR001509">
    <property type="entry name" value="Epimerase_deHydtase"/>
</dbReference>
<dbReference type="AlphaFoldDB" id="A0A381YUG1"/>
<dbReference type="GO" id="GO:0005737">
    <property type="term" value="C:cytoplasm"/>
    <property type="evidence" value="ECO:0007669"/>
    <property type="project" value="TreeGrafter"/>
</dbReference>
<dbReference type="Pfam" id="PF01370">
    <property type="entry name" value="Epimerase"/>
    <property type="match status" value="1"/>
</dbReference>
<evidence type="ECO:0000259" key="1">
    <source>
        <dbReference type="Pfam" id="PF01370"/>
    </source>
</evidence>
<reference evidence="2" key="1">
    <citation type="submission" date="2018-05" db="EMBL/GenBank/DDBJ databases">
        <authorList>
            <person name="Lanie J.A."/>
            <person name="Ng W.-L."/>
            <person name="Kazmierczak K.M."/>
            <person name="Andrzejewski T.M."/>
            <person name="Davidsen T.M."/>
            <person name="Wayne K.J."/>
            <person name="Tettelin H."/>
            <person name="Glass J.I."/>
            <person name="Rusch D."/>
            <person name="Podicherti R."/>
            <person name="Tsui H.-C.T."/>
            <person name="Winkler M.E."/>
        </authorList>
    </citation>
    <scope>NUCLEOTIDE SEQUENCE</scope>
</reference>
<name>A0A381YUG1_9ZZZZ</name>
<dbReference type="InterPro" id="IPR036291">
    <property type="entry name" value="NAD(P)-bd_dom_sf"/>
</dbReference>
<accession>A0A381YUG1</accession>
<sequence>VERLLEDGWGVRALVRRPEQARWLEEAGATLFAGDIADRPSITSAASGCSLVFHAAASVGVGTDWEAFRLGNVGGTENVLHASAATGARFVFFSTTGVFGRARYREVPTDESVPLPKLPQHEVYGRSKQAAERLVLEAHERGTAWTAIVRPSVMYGVRDRQFVPRIAPILQRGFFPLLGGGASTMSLTHARSIAEGALLVGTNESAGGKIYHLTDDFPITVSDLVRYGAEGLGCRVRRVHVPTAVAKIGFGVLKPFLVAIGRGDLAPHTEGTFDMLTRNNPFTSRRAREELGWVPTTRPEVGLPEAFRSWKARATSSLDTSGSRSS</sequence>
<feature type="domain" description="NAD-dependent epimerase/dehydratase" evidence="1">
    <location>
        <begin position="1"/>
        <end position="211"/>
    </location>
</feature>
<dbReference type="GO" id="GO:0004029">
    <property type="term" value="F:aldehyde dehydrogenase (NAD+) activity"/>
    <property type="evidence" value="ECO:0007669"/>
    <property type="project" value="TreeGrafter"/>
</dbReference>